<sequence length="173" mass="19934">MRKRGRKLDKERFTTIHVHKKFNVPNWGRDKSLITRNIQFNKRKELEYREKDFALKEQKIALGNGKLSDVRQYPSKVSSFITKQFGSSSYILVSIFSPSVPENCTIKEVEEGITIPHCGTVDLNTEKILFVSQPEVANGTGPLTPSQSSRRKLVKLLEKAREKKVRKKDDDEK</sequence>
<evidence type="ECO:0000313" key="1">
    <source>
        <dbReference type="EMBL" id="PKY46496.1"/>
    </source>
</evidence>
<protein>
    <submittedName>
        <fullName evidence="1">Uncharacterized protein</fullName>
    </submittedName>
</protein>
<name>A0A2I1GIN7_9GLOM</name>
<comment type="caution">
    <text evidence="1">The sequence shown here is derived from an EMBL/GenBank/DDBJ whole genome shotgun (WGS) entry which is preliminary data.</text>
</comment>
<dbReference type="AlphaFoldDB" id="A0A2I1GIN7"/>
<evidence type="ECO:0000313" key="2">
    <source>
        <dbReference type="Proteomes" id="UP000234323"/>
    </source>
</evidence>
<accession>A0A2I1GIN7</accession>
<dbReference type="VEuPathDB" id="FungiDB:RhiirA1_528808"/>
<proteinExistence type="predicted"/>
<gene>
    <name evidence="1" type="ORF">RhiirA4_444365</name>
</gene>
<reference evidence="1 2" key="1">
    <citation type="submission" date="2015-10" db="EMBL/GenBank/DDBJ databases">
        <title>Genome analyses suggest a sexual origin of heterokaryosis in a supposedly ancient asexual fungus.</title>
        <authorList>
            <person name="Ropars J."/>
            <person name="Sedzielewska K."/>
            <person name="Noel J."/>
            <person name="Charron P."/>
            <person name="Farinelli L."/>
            <person name="Marton T."/>
            <person name="Kruger M."/>
            <person name="Pelin A."/>
            <person name="Brachmann A."/>
            <person name="Corradi N."/>
        </authorList>
    </citation>
    <scope>NUCLEOTIDE SEQUENCE [LARGE SCALE GENOMIC DNA]</scope>
    <source>
        <strain evidence="1 2">A4</strain>
    </source>
</reference>
<organism evidence="1 2">
    <name type="scientific">Rhizophagus irregularis</name>
    <dbReference type="NCBI Taxonomy" id="588596"/>
    <lineage>
        <taxon>Eukaryota</taxon>
        <taxon>Fungi</taxon>
        <taxon>Fungi incertae sedis</taxon>
        <taxon>Mucoromycota</taxon>
        <taxon>Glomeromycotina</taxon>
        <taxon>Glomeromycetes</taxon>
        <taxon>Glomerales</taxon>
        <taxon>Glomeraceae</taxon>
        <taxon>Rhizophagus</taxon>
    </lineage>
</organism>
<keyword evidence="2" id="KW-1185">Reference proteome</keyword>
<dbReference type="Proteomes" id="UP000234323">
    <property type="component" value="Unassembled WGS sequence"/>
</dbReference>
<dbReference type="EMBL" id="LLXI01000458">
    <property type="protein sequence ID" value="PKY46496.1"/>
    <property type="molecule type" value="Genomic_DNA"/>
</dbReference>